<accession>A0A1B6CIA0</accession>
<dbReference type="AlphaFoldDB" id="A0A1B6CIA0"/>
<proteinExistence type="predicted"/>
<feature type="compositionally biased region" description="Acidic residues" evidence="1">
    <location>
        <begin position="14"/>
        <end position="26"/>
    </location>
</feature>
<organism evidence="2">
    <name type="scientific">Clastoptera arizonana</name>
    <name type="common">Arizona spittle bug</name>
    <dbReference type="NCBI Taxonomy" id="38151"/>
    <lineage>
        <taxon>Eukaryota</taxon>
        <taxon>Metazoa</taxon>
        <taxon>Ecdysozoa</taxon>
        <taxon>Arthropoda</taxon>
        <taxon>Hexapoda</taxon>
        <taxon>Insecta</taxon>
        <taxon>Pterygota</taxon>
        <taxon>Neoptera</taxon>
        <taxon>Paraneoptera</taxon>
        <taxon>Hemiptera</taxon>
        <taxon>Auchenorrhyncha</taxon>
        <taxon>Cercopoidea</taxon>
        <taxon>Clastopteridae</taxon>
        <taxon>Clastoptera</taxon>
    </lineage>
</organism>
<evidence type="ECO:0000256" key="1">
    <source>
        <dbReference type="SAM" id="MobiDB-lite"/>
    </source>
</evidence>
<feature type="region of interest" description="Disordered" evidence="1">
    <location>
        <begin position="12"/>
        <end position="36"/>
    </location>
</feature>
<evidence type="ECO:0000313" key="2">
    <source>
        <dbReference type="EMBL" id="JAS13194.1"/>
    </source>
</evidence>
<sequence length="100" mass="11658">FEHDHVEIFSVYNSEDEANDSVDEDMDHSPSMASNEDTSCQQILAGQEFVNLEFYVGKDKETRWYLSSQMARTSRTQCHNIIPTYQRPGPKGQYNPFRNF</sequence>
<protein>
    <submittedName>
        <fullName evidence="2">Uncharacterized protein</fullName>
    </submittedName>
</protein>
<dbReference type="EMBL" id="GEDC01024104">
    <property type="protein sequence ID" value="JAS13194.1"/>
    <property type="molecule type" value="Transcribed_RNA"/>
</dbReference>
<feature type="non-terminal residue" evidence="2">
    <location>
        <position position="1"/>
    </location>
</feature>
<gene>
    <name evidence="2" type="ORF">g.45053</name>
</gene>
<reference evidence="2" key="1">
    <citation type="submission" date="2015-12" db="EMBL/GenBank/DDBJ databases">
        <title>De novo transcriptome assembly of four potential Pierce s Disease insect vectors from Arizona vineyards.</title>
        <authorList>
            <person name="Tassone E.E."/>
        </authorList>
    </citation>
    <scope>NUCLEOTIDE SEQUENCE</scope>
</reference>
<name>A0A1B6CIA0_9HEMI</name>